<feature type="chain" id="PRO_5020820006" evidence="1">
    <location>
        <begin position="16"/>
        <end position="63"/>
    </location>
</feature>
<evidence type="ECO:0000313" key="3">
    <source>
        <dbReference type="Proteomes" id="UP000298652"/>
    </source>
</evidence>
<dbReference type="EMBL" id="CM016556">
    <property type="protein sequence ID" value="TKW17750.1"/>
    <property type="molecule type" value="Genomic_DNA"/>
</dbReference>
<evidence type="ECO:0000256" key="1">
    <source>
        <dbReference type="SAM" id="SignalP"/>
    </source>
</evidence>
<protein>
    <submittedName>
        <fullName evidence="2">Uncharacterized protein</fullName>
    </submittedName>
</protein>
<dbReference type="Proteomes" id="UP000298652">
    <property type="component" value="Chromosome 5"/>
</dbReference>
<feature type="signal peptide" evidence="1">
    <location>
        <begin position="1"/>
        <end position="15"/>
    </location>
</feature>
<keyword evidence="3" id="KW-1185">Reference proteome</keyword>
<gene>
    <name evidence="2" type="ORF">SEVIR_5G388350v2</name>
</gene>
<organism evidence="2 3">
    <name type="scientific">Setaria viridis</name>
    <name type="common">Green bristlegrass</name>
    <name type="synonym">Setaria italica subsp. viridis</name>
    <dbReference type="NCBI Taxonomy" id="4556"/>
    <lineage>
        <taxon>Eukaryota</taxon>
        <taxon>Viridiplantae</taxon>
        <taxon>Streptophyta</taxon>
        <taxon>Embryophyta</taxon>
        <taxon>Tracheophyta</taxon>
        <taxon>Spermatophyta</taxon>
        <taxon>Magnoliopsida</taxon>
        <taxon>Liliopsida</taxon>
        <taxon>Poales</taxon>
        <taxon>Poaceae</taxon>
        <taxon>PACMAD clade</taxon>
        <taxon>Panicoideae</taxon>
        <taxon>Panicodae</taxon>
        <taxon>Paniceae</taxon>
        <taxon>Cenchrinae</taxon>
        <taxon>Setaria</taxon>
    </lineage>
</organism>
<proteinExistence type="predicted"/>
<accession>A0A4U6UN38</accession>
<sequence length="63" mass="6971">MQWLAGLFFHVCFMAHDFIICCWYDSCPYLTTILEVQISVDIILSVNSLGCLSCVSRVGGGGH</sequence>
<keyword evidence="1" id="KW-0732">Signal</keyword>
<dbReference type="Gramene" id="TKW17750">
    <property type="protein sequence ID" value="TKW17750"/>
    <property type="gene ID" value="SEVIR_5G388350v2"/>
</dbReference>
<name>A0A4U6UN38_SETVI</name>
<reference evidence="2" key="1">
    <citation type="submission" date="2019-03" db="EMBL/GenBank/DDBJ databases">
        <title>WGS assembly of Setaria viridis.</title>
        <authorList>
            <person name="Huang P."/>
            <person name="Jenkins J."/>
            <person name="Grimwood J."/>
            <person name="Barry K."/>
            <person name="Healey A."/>
            <person name="Mamidi S."/>
            <person name="Sreedasyam A."/>
            <person name="Shu S."/>
            <person name="Feldman M."/>
            <person name="Wu J."/>
            <person name="Yu Y."/>
            <person name="Chen C."/>
            <person name="Johnson J."/>
            <person name="Rokhsar D."/>
            <person name="Baxter I."/>
            <person name="Schmutz J."/>
            <person name="Brutnell T."/>
            <person name="Kellogg E."/>
        </authorList>
    </citation>
    <scope>NUCLEOTIDE SEQUENCE [LARGE SCALE GENOMIC DNA]</scope>
</reference>
<dbReference type="AlphaFoldDB" id="A0A4U6UN38"/>
<evidence type="ECO:0000313" key="2">
    <source>
        <dbReference type="EMBL" id="TKW17750.1"/>
    </source>
</evidence>